<protein>
    <submittedName>
        <fullName evidence="5">Tetratricopeptide repeat protein</fullName>
    </submittedName>
</protein>
<dbReference type="Proteomes" id="UP000679575">
    <property type="component" value="Chromosome"/>
</dbReference>
<evidence type="ECO:0000313" key="6">
    <source>
        <dbReference type="Proteomes" id="UP000679575"/>
    </source>
</evidence>
<keyword evidence="2 3" id="KW-0802">TPR repeat</keyword>
<dbReference type="InterPro" id="IPR011990">
    <property type="entry name" value="TPR-like_helical_dom_sf"/>
</dbReference>
<accession>A0ABX7YT84</accession>
<evidence type="ECO:0000256" key="3">
    <source>
        <dbReference type="PROSITE-ProRule" id="PRU00339"/>
    </source>
</evidence>
<reference evidence="5 6" key="1">
    <citation type="submission" date="2021-04" db="EMBL/GenBank/DDBJ databases">
        <title>Novel species identification of genus Shewanella.</title>
        <authorList>
            <person name="Liu G."/>
        </authorList>
    </citation>
    <scope>NUCLEOTIDE SEQUENCE [LARGE SCALE GENOMIC DNA]</scope>
    <source>
        <strain evidence="5 6">FJAT-54481</strain>
    </source>
</reference>
<keyword evidence="1" id="KW-0677">Repeat</keyword>
<dbReference type="PANTHER" id="PTHR44227">
    <property type="match status" value="1"/>
</dbReference>
<gene>
    <name evidence="5" type="ORF">KDN34_15570</name>
</gene>
<evidence type="ECO:0000313" key="5">
    <source>
        <dbReference type="EMBL" id="QUN05585.1"/>
    </source>
</evidence>
<keyword evidence="4" id="KW-0812">Transmembrane</keyword>
<dbReference type="RefSeq" id="WP_212594614.1">
    <property type="nucleotide sequence ID" value="NZ_CP073587.1"/>
</dbReference>
<dbReference type="Pfam" id="PF13432">
    <property type="entry name" value="TPR_16"/>
    <property type="match status" value="1"/>
</dbReference>
<keyword evidence="4" id="KW-1133">Transmembrane helix</keyword>
<dbReference type="EMBL" id="CP073587">
    <property type="protein sequence ID" value="QUN05585.1"/>
    <property type="molecule type" value="Genomic_DNA"/>
</dbReference>
<keyword evidence="4" id="KW-0472">Membrane</keyword>
<dbReference type="PANTHER" id="PTHR44227:SF3">
    <property type="entry name" value="PROTEIN O-MANNOSYL-TRANSFERASE TMTC4"/>
    <property type="match status" value="1"/>
</dbReference>
<feature type="repeat" description="TPR" evidence="3">
    <location>
        <begin position="215"/>
        <end position="248"/>
    </location>
</feature>
<keyword evidence="6" id="KW-1185">Reference proteome</keyword>
<evidence type="ECO:0000256" key="2">
    <source>
        <dbReference type="ARBA" id="ARBA00022803"/>
    </source>
</evidence>
<evidence type="ECO:0000256" key="1">
    <source>
        <dbReference type="ARBA" id="ARBA00022737"/>
    </source>
</evidence>
<dbReference type="InterPro" id="IPR019734">
    <property type="entry name" value="TPR_rpt"/>
</dbReference>
<evidence type="ECO:0000256" key="4">
    <source>
        <dbReference type="SAM" id="Phobius"/>
    </source>
</evidence>
<proteinExistence type="predicted"/>
<organism evidence="5 6">
    <name type="scientific">Shewanella yunxiaonensis</name>
    <dbReference type="NCBI Taxonomy" id="2829809"/>
    <lineage>
        <taxon>Bacteria</taxon>
        <taxon>Pseudomonadati</taxon>
        <taxon>Pseudomonadota</taxon>
        <taxon>Gammaproteobacteria</taxon>
        <taxon>Alteromonadales</taxon>
        <taxon>Shewanellaceae</taxon>
        <taxon>Shewanella</taxon>
    </lineage>
</organism>
<dbReference type="InterPro" id="IPR052346">
    <property type="entry name" value="O-mannosyl-transferase_TMTC"/>
</dbReference>
<dbReference type="Pfam" id="PF14559">
    <property type="entry name" value="TPR_19"/>
    <property type="match status" value="1"/>
</dbReference>
<dbReference type="Gene3D" id="1.25.40.10">
    <property type="entry name" value="Tetratricopeptide repeat domain"/>
    <property type="match status" value="2"/>
</dbReference>
<dbReference type="SMART" id="SM00028">
    <property type="entry name" value="TPR"/>
    <property type="match status" value="3"/>
</dbReference>
<sequence>MVSVVNQMLKDLDKRQQPHSLHGIPNTTTATVSATASWRGIFIGVVIGVVLVAMGVYGWRQISGKPASGNLPAVTASTHTAAVPFASKGLEPTALPNVSPVVADKAADASPAGIADETSSTLAAPSAAPVTADEAVAETAKILPSPRASATETTQSVPDVAIEHTVKTTGLTPAKSQAASSSVKNTTVAAKASVATAKPQQMQITEVKLTPEQLARKQYQHGMSAQQNGDLEAAVAAFQRALEIYPALHQARTQLAALYYGSGQLPQAEELLQTGVSAYPTQQQLWLLLGRVQSAQGKTAAATASLHHIADDSGFATDKWLTLAKLGQENKNWPLVQQSYHKLIETAPNDGRWWMGLAHGLDAGQRYPAAADAYREALKRDNLSVEARAYIENRIAQIGDSQ</sequence>
<name>A0ABX7YT84_9GAMM</name>
<feature type="transmembrane region" description="Helical" evidence="4">
    <location>
        <begin position="41"/>
        <end position="59"/>
    </location>
</feature>
<dbReference type="PROSITE" id="PS50005">
    <property type="entry name" value="TPR"/>
    <property type="match status" value="1"/>
</dbReference>
<dbReference type="SUPFAM" id="SSF48452">
    <property type="entry name" value="TPR-like"/>
    <property type="match status" value="1"/>
</dbReference>